<protein>
    <submittedName>
        <fullName evidence="2">Uncharacterized protein</fullName>
    </submittedName>
</protein>
<feature type="coiled-coil region" evidence="1">
    <location>
        <begin position="25"/>
        <end position="59"/>
    </location>
</feature>
<organism evidence="2 3">
    <name type="scientific">Ascoidea rubescens DSM 1968</name>
    <dbReference type="NCBI Taxonomy" id="1344418"/>
    <lineage>
        <taxon>Eukaryota</taxon>
        <taxon>Fungi</taxon>
        <taxon>Dikarya</taxon>
        <taxon>Ascomycota</taxon>
        <taxon>Saccharomycotina</taxon>
        <taxon>Saccharomycetes</taxon>
        <taxon>Ascoideaceae</taxon>
        <taxon>Ascoidea</taxon>
    </lineage>
</organism>
<evidence type="ECO:0000313" key="2">
    <source>
        <dbReference type="EMBL" id="ODV58183.1"/>
    </source>
</evidence>
<sequence length="118" mass="13614">MSLIELRDFKIALPGLPNDRLYSLKKEVLNSINKLNNSNSLMEAEIKKLSSKLNSTSDNQLDNDLSPLDDEDDDVKVIKDDIRLYKESISENKIVLKNNQKRIDYLHAEISNRNLQIE</sequence>
<evidence type="ECO:0000313" key="3">
    <source>
        <dbReference type="Proteomes" id="UP000095038"/>
    </source>
</evidence>
<reference evidence="3" key="1">
    <citation type="submission" date="2016-05" db="EMBL/GenBank/DDBJ databases">
        <title>Comparative genomics of biotechnologically important yeasts.</title>
        <authorList>
            <consortium name="DOE Joint Genome Institute"/>
            <person name="Riley R."/>
            <person name="Haridas S."/>
            <person name="Wolfe K.H."/>
            <person name="Lopes M.R."/>
            <person name="Hittinger C.T."/>
            <person name="Goker M."/>
            <person name="Salamov A."/>
            <person name="Wisecaver J."/>
            <person name="Long T.M."/>
            <person name="Aerts A.L."/>
            <person name="Barry K."/>
            <person name="Choi C."/>
            <person name="Clum A."/>
            <person name="Coughlan A.Y."/>
            <person name="Deshpande S."/>
            <person name="Douglass A.P."/>
            <person name="Hanson S.J."/>
            <person name="Klenk H.-P."/>
            <person name="Labutti K."/>
            <person name="Lapidus A."/>
            <person name="Lindquist E."/>
            <person name="Lipzen A."/>
            <person name="Meier-Kolthoff J.P."/>
            <person name="Ohm R.A."/>
            <person name="Otillar R.P."/>
            <person name="Pangilinan J."/>
            <person name="Peng Y."/>
            <person name="Rokas A."/>
            <person name="Rosa C.A."/>
            <person name="Scheuner C."/>
            <person name="Sibirny A.A."/>
            <person name="Slot J.C."/>
            <person name="Stielow J.B."/>
            <person name="Sun H."/>
            <person name="Kurtzman C.P."/>
            <person name="Blackwell M."/>
            <person name="Grigoriev I.V."/>
            <person name="Jeffries T.W."/>
        </authorList>
    </citation>
    <scope>NUCLEOTIDE SEQUENCE [LARGE SCALE GENOMIC DNA]</scope>
    <source>
        <strain evidence="3">DSM 1968</strain>
    </source>
</reference>
<dbReference type="PANTHER" id="PTHR40422">
    <property type="entry name" value="TRANSLATION MACHINERY-ASSOCIATED PROTEIN 17"/>
    <property type="match status" value="1"/>
</dbReference>
<dbReference type="GO" id="GO:0070682">
    <property type="term" value="P:proteasome regulatory particle assembly"/>
    <property type="evidence" value="ECO:0007669"/>
    <property type="project" value="InterPro"/>
</dbReference>
<dbReference type="GO" id="GO:0030674">
    <property type="term" value="F:protein-macromolecule adaptor activity"/>
    <property type="evidence" value="ECO:0007669"/>
    <property type="project" value="TreeGrafter"/>
</dbReference>
<dbReference type="EMBL" id="KV454494">
    <property type="protein sequence ID" value="ODV58183.1"/>
    <property type="molecule type" value="Genomic_DNA"/>
</dbReference>
<dbReference type="Proteomes" id="UP000095038">
    <property type="component" value="Unassembled WGS sequence"/>
</dbReference>
<dbReference type="GeneID" id="30967768"/>
<dbReference type="InParanoid" id="A0A1D2V9N5"/>
<keyword evidence="1" id="KW-0175">Coiled coil</keyword>
<dbReference type="AlphaFoldDB" id="A0A1D2V9N5"/>
<evidence type="ECO:0000256" key="1">
    <source>
        <dbReference type="SAM" id="Coils"/>
    </source>
</evidence>
<accession>A0A1D2V9N5</accession>
<gene>
    <name evidence="2" type="ORF">ASCRUDRAFT_78091</name>
</gene>
<name>A0A1D2V9N5_9ASCO</name>
<dbReference type="OrthoDB" id="548474at2759"/>
<proteinExistence type="predicted"/>
<dbReference type="PANTHER" id="PTHR40422:SF1">
    <property type="entry name" value="TRANSLATION MACHINERY-ASSOCIATED PROTEIN 17"/>
    <property type="match status" value="1"/>
</dbReference>
<dbReference type="InterPro" id="IPR038966">
    <property type="entry name" value="TMA17"/>
</dbReference>
<dbReference type="RefSeq" id="XP_020044490.1">
    <property type="nucleotide sequence ID" value="XM_020194132.1"/>
</dbReference>
<keyword evidence="3" id="KW-1185">Reference proteome</keyword>
<dbReference type="FunCoup" id="A0A1D2V9N5">
    <property type="interactions" value="75"/>
</dbReference>